<dbReference type="EMBL" id="JABEVU030000001">
    <property type="protein sequence ID" value="MDB0579750.1"/>
    <property type="molecule type" value="Genomic_DNA"/>
</dbReference>
<dbReference type="STRING" id="45670.SN16_03025"/>
<evidence type="ECO:0000313" key="4">
    <source>
        <dbReference type="EMBL" id="KIH71652.1"/>
    </source>
</evidence>
<gene>
    <name evidence="5" type="ORF">F7P68_0004340</name>
    <name evidence="4" type="ORF">SN16_03025</name>
</gene>
<comment type="caution">
    <text evidence="4">The sequence shown here is derived from an EMBL/GenBank/DDBJ whole genome shotgun (WGS) entry which is preliminary data.</text>
</comment>
<evidence type="ECO:0000313" key="6">
    <source>
        <dbReference type="Proteomes" id="UP000031546"/>
    </source>
</evidence>
<sequence>MKRTERRRMHPALKILLAVVLISVLVFAGLIAYVYFQLKGTTGQVFDDDFSNATSELRETDVSFRNGDPISVVLFGTDDDQERNESGMGQRSDTIMVVTLNPNTDEGRIVSIPRDTRTEIAERGTVEKINHAYAYGGPEMAKRTVENFLDLPIDHFVSINMDGFTTIIDEIGGVTITSQDTFEQSGYQFTAGETYEMDGDMALAFSRSRKAEGAGGDAGRQNRQQQVVQGIAQEIMSLQTLTNFNGVLNVLSDNVRTDIPFGELNALRSDYQEAARNMDRLTLEGTDQRLDDGLWYFLPNDESYNELRRELRENLELE</sequence>
<dbReference type="Proteomes" id="UP000527860">
    <property type="component" value="Unassembled WGS sequence"/>
</dbReference>
<evidence type="ECO:0000256" key="2">
    <source>
        <dbReference type="SAM" id="Phobius"/>
    </source>
</evidence>
<dbReference type="Pfam" id="PF03816">
    <property type="entry name" value="LytR_cpsA_psr"/>
    <property type="match status" value="1"/>
</dbReference>
<accession>A0A0C2E8L3</accession>
<dbReference type="RefSeq" id="WP_040105112.1">
    <property type="nucleotide sequence ID" value="NZ_JABEVU030000001.1"/>
</dbReference>
<evidence type="ECO:0000313" key="7">
    <source>
        <dbReference type="Proteomes" id="UP000527860"/>
    </source>
</evidence>
<feature type="domain" description="Cell envelope-related transcriptional attenuator" evidence="3">
    <location>
        <begin position="91"/>
        <end position="235"/>
    </location>
</feature>
<dbReference type="InterPro" id="IPR004474">
    <property type="entry name" value="LytR_CpsA_psr"/>
</dbReference>
<reference evidence="5 7" key="4">
    <citation type="submission" date="2022-12" db="EMBL/GenBank/DDBJ databases">
        <title>Genome analysis and biological profiling of marine Salinicoccus roseus MOSEL-ME25.</title>
        <authorList>
            <person name="Mirza F.T."/>
            <person name="Xie Y."/>
            <person name="Shinwari Z.K."/>
        </authorList>
    </citation>
    <scope>NUCLEOTIDE SEQUENCE [LARGE SCALE GENOMIC DNA]</scope>
    <source>
        <strain evidence="5 7">MOSEL-ME25</strain>
    </source>
</reference>
<keyword evidence="7" id="KW-1185">Reference proteome</keyword>
<keyword evidence="2" id="KW-0812">Transmembrane</keyword>
<dbReference type="PANTHER" id="PTHR33392:SF6">
    <property type="entry name" value="POLYISOPRENYL-TEICHOIC ACID--PEPTIDOGLYCAN TEICHOIC ACID TRANSFERASE TAGU"/>
    <property type="match status" value="1"/>
</dbReference>
<dbReference type="OrthoDB" id="27330at2"/>
<name>A0A0C2E8L3_9STAP</name>
<protein>
    <submittedName>
        <fullName evidence="5">LCP family protein</fullName>
    </submittedName>
    <submittedName>
        <fullName evidence="4">LytR family transcriptional regulator</fullName>
    </submittedName>
</protein>
<dbReference type="AlphaFoldDB" id="A0A0C2E8L3"/>
<keyword evidence="2" id="KW-1133">Transmembrane helix</keyword>
<organism evidence="4 6">
    <name type="scientific">Salinicoccus roseus</name>
    <dbReference type="NCBI Taxonomy" id="45670"/>
    <lineage>
        <taxon>Bacteria</taxon>
        <taxon>Bacillati</taxon>
        <taxon>Bacillota</taxon>
        <taxon>Bacilli</taxon>
        <taxon>Bacillales</taxon>
        <taxon>Staphylococcaceae</taxon>
        <taxon>Salinicoccus</taxon>
    </lineage>
</organism>
<dbReference type="GeneID" id="77844510"/>
<reference evidence="5" key="3">
    <citation type="submission" date="2020-04" db="EMBL/GenBank/DDBJ databases">
        <authorList>
            <person name="Tanveer F."/>
            <person name="Xie Y."/>
            <person name="Shinwari Z.K."/>
        </authorList>
    </citation>
    <scope>NUCLEOTIDE SEQUENCE</scope>
    <source>
        <strain evidence="5">MOSEL-ME25</strain>
    </source>
</reference>
<dbReference type="InterPro" id="IPR050922">
    <property type="entry name" value="LytR/CpsA/Psr_CW_biosynth"/>
</dbReference>
<dbReference type="Proteomes" id="UP000031546">
    <property type="component" value="Unassembled WGS sequence"/>
</dbReference>
<dbReference type="Gene3D" id="3.40.630.190">
    <property type="entry name" value="LCP protein"/>
    <property type="match status" value="1"/>
</dbReference>
<reference evidence="4 6" key="1">
    <citation type="submission" date="2015-01" db="EMBL/GenBank/DDBJ databases">
        <title>Genome sequences of high lactate-tolerant strain Salinicoccus roseus W12 with industrial interest.</title>
        <authorList>
            <person name="Wang H."/>
            <person name="Yu B."/>
        </authorList>
    </citation>
    <scope>NUCLEOTIDE SEQUENCE [LARGE SCALE GENOMIC DNA]</scope>
    <source>
        <strain evidence="4 6">W12</strain>
    </source>
</reference>
<evidence type="ECO:0000256" key="1">
    <source>
        <dbReference type="ARBA" id="ARBA00006068"/>
    </source>
</evidence>
<comment type="similarity">
    <text evidence="1">Belongs to the LytR/CpsA/Psr (LCP) family.</text>
</comment>
<dbReference type="EMBL" id="JXII01000002">
    <property type="protein sequence ID" value="KIH71652.1"/>
    <property type="molecule type" value="Genomic_DNA"/>
</dbReference>
<evidence type="ECO:0000259" key="3">
    <source>
        <dbReference type="Pfam" id="PF03816"/>
    </source>
</evidence>
<reference evidence="7" key="2">
    <citation type="submission" date="2020-04" db="EMBL/GenBank/DDBJ databases">
        <title>Genome analysis and biological profiling of marine Cellulosimicrobium funkei MOSEL-ME6.</title>
        <authorList>
            <person name="Tanveer F."/>
            <person name="Xie Y."/>
            <person name="Shinwari Z.K."/>
        </authorList>
    </citation>
    <scope>NUCLEOTIDE SEQUENCE [LARGE SCALE GENOMIC DNA]</scope>
    <source>
        <strain evidence="7">MOSEL-ME25</strain>
    </source>
</reference>
<feature type="transmembrane region" description="Helical" evidence="2">
    <location>
        <begin position="12"/>
        <end position="36"/>
    </location>
</feature>
<dbReference type="NCBIfam" id="TIGR00350">
    <property type="entry name" value="lytR_cpsA_psr"/>
    <property type="match status" value="1"/>
</dbReference>
<proteinExistence type="inferred from homology"/>
<dbReference type="PANTHER" id="PTHR33392">
    <property type="entry name" value="POLYISOPRENYL-TEICHOIC ACID--PEPTIDOGLYCAN TEICHOIC ACID TRANSFERASE TAGU"/>
    <property type="match status" value="1"/>
</dbReference>
<evidence type="ECO:0000313" key="5">
    <source>
        <dbReference type="EMBL" id="MDB0579750.1"/>
    </source>
</evidence>
<keyword evidence="2" id="KW-0472">Membrane</keyword>